<dbReference type="GO" id="GO:0003676">
    <property type="term" value="F:nucleic acid binding"/>
    <property type="evidence" value="ECO:0007669"/>
    <property type="project" value="InterPro"/>
</dbReference>
<dbReference type="Pfam" id="PF17657">
    <property type="entry name" value="DNA_pol3_finger"/>
    <property type="match status" value="1"/>
</dbReference>
<dbReference type="SUPFAM" id="SSF89550">
    <property type="entry name" value="PHP domain-like"/>
    <property type="match status" value="1"/>
</dbReference>
<evidence type="ECO:0000313" key="10">
    <source>
        <dbReference type="EMBL" id="MBB5218561.1"/>
    </source>
</evidence>
<dbReference type="InterPro" id="IPR003141">
    <property type="entry name" value="Pol/His_phosphatase_N"/>
</dbReference>
<dbReference type="GO" id="GO:0008408">
    <property type="term" value="F:3'-5' exonuclease activity"/>
    <property type="evidence" value="ECO:0007669"/>
    <property type="project" value="InterPro"/>
</dbReference>
<dbReference type="InterPro" id="IPR004013">
    <property type="entry name" value="PHP_dom"/>
</dbReference>
<dbReference type="InterPro" id="IPR016195">
    <property type="entry name" value="Pol/histidinol_Pase-like"/>
</dbReference>
<protein>
    <recommendedName>
        <fullName evidence="3">DNA polymerase III subunit alpha</fullName>
        <ecNumber evidence="2">2.7.7.7</ecNumber>
    </recommendedName>
</protein>
<dbReference type="InterPro" id="IPR004805">
    <property type="entry name" value="DnaE2/DnaE/PolC"/>
</dbReference>
<dbReference type="InterPro" id="IPR040982">
    <property type="entry name" value="DNA_pol3_finger"/>
</dbReference>
<dbReference type="Gene3D" id="3.20.20.140">
    <property type="entry name" value="Metal-dependent hydrolases"/>
    <property type="match status" value="1"/>
</dbReference>
<evidence type="ECO:0000256" key="5">
    <source>
        <dbReference type="ARBA" id="ARBA00022695"/>
    </source>
</evidence>
<dbReference type="PANTHER" id="PTHR32294:SF0">
    <property type="entry name" value="DNA POLYMERASE III SUBUNIT ALPHA"/>
    <property type="match status" value="1"/>
</dbReference>
<proteinExistence type="predicted"/>
<reference evidence="10 11" key="1">
    <citation type="submission" date="2020-08" db="EMBL/GenBank/DDBJ databases">
        <title>Genomic Encyclopedia of Type Strains, Phase IV (KMG-IV): sequencing the most valuable type-strain genomes for metagenomic binning, comparative biology and taxonomic classification.</title>
        <authorList>
            <person name="Goeker M."/>
        </authorList>
    </citation>
    <scope>NUCLEOTIDE SEQUENCE [LARGE SCALE GENOMIC DNA]</scope>
    <source>
        <strain evidence="10 11">DSM 103679</strain>
    </source>
</reference>
<dbReference type="EMBL" id="JACHFR010000002">
    <property type="protein sequence ID" value="MBB5218561.1"/>
    <property type="molecule type" value="Genomic_DNA"/>
</dbReference>
<keyword evidence="11" id="KW-1185">Reference proteome</keyword>
<dbReference type="NCBIfam" id="NF004226">
    <property type="entry name" value="PRK05673.1"/>
    <property type="match status" value="1"/>
</dbReference>
<dbReference type="GO" id="GO:0003887">
    <property type="term" value="F:DNA-directed DNA polymerase activity"/>
    <property type="evidence" value="ECO:0007669"/>
    <property type="project" value="UniProtKB-KW"/>
</dbReference>
<accession>A0A840SGK2</accession>
<dbReference type="Pfam" id="PF02811">
    <property type="entry name" value="PHP"/>
    <property type="match status" value="1"/>
</dbReference>
<feature type="domain" description="Polymerase/histidinol phosphatase N-terminal" evidence="9">
    <location>
        <begin position="20"/>
        <end position="87"/>
    </location>
</feature>
<dbReference type="CDD" id="cd12113">
    <property type="entry name" value="PHP_PolIIIA_DnaE3"/>
    <property type="match status" value="1"/>
</dbReference>
<keyword evidence="4 10" id="KW-0808">Transferase</keyword>
<dbReference type="GO" id="GO:0005737">
    <property type="term" value="C:cytoplasm"/>
    <property type="evidence" value="ECO:0007669"/>
    <property type="project" value="UniProtKB-SubCell"/>
</dbReference>
<dbReference type="InterPro" id="IPR011708">
    <property type="entry name" value="DNA_pol3_alpha_NTPase_dom"/>
</dbReference>
<dbReference type="GO" id="GO:0006260">
    <property type="term" value="P:DNA replication"/>
    <property type="evidence" value="ECO:0007669"/>
    <property type="project" value="UniProtKB-KW"/>
</dbReference>
<gene>
    <name evidence="10" type="ORF">HNP77_000930</name>
</gene>
<evidence type="ECO:0000256" key="4">
    <source>
        <dbReference type="ARBA" id="ARBA00022679"/>
    </source>
</evidence>
<keyword evidence="7" id="KW-0239">DNA-directed DNA polymerase</keyword>
<dbReference type="Proteomes" id="UP000578697">
    <property type="component" value="Unassembled WGS sequence"/>
</dbReference>
<dbReference type="SMART" id="SM00481">
    <property type="entry name" value="POLIIIAc"/>
    <property type="match status" value="1"/>
</dbReference>
<dbReference type="NCBIfam" id="TIGR00594">
    <property type="entry name" value="polc"/>
    <property type="match status" value="1"/>
</dbReference>
<keyword evidence="5 10" id="KW-0548">Nucleotidyltransferase</keyword>
<comment type="subcellular location">
    <subcellularLocation>
        <location evidence="1">Cytoplasm</location>
    </subcellularLocation>
</comment>
<evidence type="ECO:0000259" key="9">
    <source>
        <dbReference type="SMART" id="SM00481"/>
    </source>
</evidence>
<dbReference type="Pfam" id="PF01336">
    <property type="entry name" value="tRNA_anti-codon"/>
    <property type="match status" value="1"/>
</dbReference>
<dbReference type="CDD" id="cd04485">
    <property type="entry name" value="DnaE_OBF"/>
    <property type="match status" value="1"/>
</dbReference>
<dbReference type="InterPro" id="IPR004365">
    <property type="entry name" value="NA-bd_OB_tRNA"/>
</dbReference>
<dbReference type="InterPro" id="IPR041931">
    <property type="entry name" value="DNA_pol3_alpha_thumb_dom"/>
</dbReference>
<evidence type="ECO:0000256" key="7">
    <source>
        <dbReference type="ARBA" id="ARBA00022932"/>
    </source>
</evidence>
<evidence type="ECO:0000313" key="11">
    <source>
        <dbReference type="Proteomes" id="UP000578697"/>
    </source>
</evidence>
<dbReference type="Gene3D" id="1.10.10.1600">
    <property type="entry name" value="Bacterial DNA polymerase III alpha subunit, thumb domain"/>
    <property type="match status" value="1"/>
</dbReference>
<keyword evidence="6" id="KW-0235">DNA replication</keyword>
<evidence type="ECO:0000256" key="8">
    <source>
        <dbReference type="ARBA" id="ARBA00049244"/>
    </source>
</evidence>
<evidence type="ECO:0000256" key="3">
    <source>
        <dbReference type="ARBA" id="ARBA00019114"/>
    </source>
</evidence>
<dbReference type="PANTHER" id="PTHR32294">
    <property type="entry name" value="DNA POLYMERASE III SUBUNIT ALPHA"/>
    <property type="match status" value="1"/>
</dbReference>
<comment type="catalytic activity">
    <reaction evidence="8">
        <text>DNA(n) + a 2'-deoxyribonucleoside 5'-triphosphate = DNA(n+1) + diphosphate</text>
        <dbReference type="Rhea" id="RHEA:22508"/>
        <dbReference type="Rhea" id="RHEA-COMP:17339"/>
        <dbReference type="Rhea" id="RHEA-COMP:17340"/>
        <dbReference type="ChEBI" id="CHEBI:33019"/>
        <dbReference type="ChEBI" id="CHEBI:61560"/>
        <dbReference type="ChEBI" id="CHEBI:173112"/>
        <dbReference type="EC" id="2.7.7.7"/>
    </reaction>
</comment>
<organism evidence="10 11">
    <name type="scientific">Treponema rectale</name>
    <dbReference type="NCBI Taxonomy" id="744512"/>
    <lineage>
        <taxon>Bacteria</taxon>
        <taxon>Pseudomonadati</taxon>
        <taxon>Spirochaetota</taxon>
        <taxon>Spirochaetia</taxon>
        <taxon>Spirochaetales</taxon>
        <taxon>Treponemataceae</taxon>
        <taxon>Treponema</taxon>
    </lineage>
</organism>
<evidence type="ECO:0000256" key="2">
    <source>
        <dbReference type="ARBA" id="ARBA00012417"/>
    </source>
</evidence>
<dbReference type="RefSeq" id="WP_184652010.1">
    <property type="nucleotide sequence ID" value="NZ_JACHFR010000002.1"/>
</dbReference>
<dbReference type="AlphaFoldDB" id="A0A840SGK2"/>
<dbReference type="InterPro" id="IPR029460">
    <property type="entry name" value="DNAPol_HHH"/>
</dbReference>
<name>A0A840SGK2_9SPIR</name>
<sequence length="1238" mass="140494">MADIHIFDPAPEGTPVSNFVHLHVHSDYSLLDSCAKLDKLIAKAKKLNMPALALTDHGNMFGVLNFEHICHANGINPIVGEEFYVAYGSHLEKKDAPYGKNGKGCHYFHLILLCENETGYKNMSWLSSIAFTEGLYRGKPRIDWELLEKYHEGLICLSACIQGEIPQLLMAGREEEAREVALKYKNLFGPDHYYIELQDHGLEDQKRVAPMLIKLAKELDIPMVVTNDIHYVEKDDAEAQDALRCIGFKQLLDQPHLTMGEGRSEWYFKTEEEMRQLFPDYPEMIENTIKIANMCNLTIHQYKTQELKDCLPRFELPKEFQTHGDDYTKNQDDYVRYLVEKGLRARYPEITPEIRQRAEYELGIIFKMGFSGYFLIVWEFINWSKSTWDNVNNRPKPYIPIGPGRGSGAGSLVAYCLTITDIDPFRFKLIFERFLNPERVSMPDFDVDMDFDYRQDIIQHTRDLYGDPQVGHIVTFGTLKPKQVIADVGRVLNIPLSEVNMLKSLVPDSPKAKLKDAFQETEKFPASEGGGQLAQYRHDPKYERLFDIAEKLENVNRNTGLHASGMVIGLTALPNWAPVFQDPKTGEVGVQYTMDIIEPCGLVKFDYLGLKTLSLIRYAERIINKHRKEGEPEFHCDKVSETDAKTFDLFKRGDSVAVFQFESPGMQKILRQFQPEKLEDLVALNALYRPGPMNYIPNYIDGKWKPETIHYPDPCLEGILKETYGVMVYQEQIMQVSQKIAGFSLGGADMLRRAMGKKKPEVMMGKKKEFVEGAVKQGFEAKHAEEIFDIMVPFAGYGFNKSHAAAYSVLAYRTGWLKANYPAEFMAANLINEITSTDGLPAYIEESRRMGIPVDPPDVNRSDSDFDVVDGHIIFGLRGIKGMGNGASEAIVHEREKNGPYKDFIDFLDRVLFLKDEIPEDESEKAPGPKLAVNKKAIEVLIKTGGFDKLDKNRATLILNYERAIEYEQKKHLGSENGQASLFEDAGIKEFADFKWEEVEELPKMELLNMEKELIGCFVSGHPLDDWRSIIENSATVSSDTLMRAAKETKSLKDAITSGGNQWQARNAGASYIAIGMIQGIRSIITKKGKPMAFAKLSDFKGDMDLTFFPNVWEQLHDKLEDGKVYALKGKADLRTDGESEKASFLVDSLENIESLKVKSITQLHIKINSKNYSSPQEITQLKDFLFGVQGNCSVYFHVDVDNTSYIVKANPQMSAPSNPDFLQKVKDIDLVEDAWVE</sequence>
<evidence type="ECO:0000256" key="1">
    <source>
        <dbReference type="ARBA" id="ARBA00004496"/>
    </source>
</evidence>
<evidence type="ECO:0000256" key="6">
    <source>
        <dbReference type="ARBA" id="ARBA00022705"/>
    </source>
</evidence>
<dbReference type="Pfam" id="PF14579">
    <property type="entry name" value="HHH_6"/>
    <property type="match status" value="1"/>
</dbReference>
<dbReference type="Gene3D" id="1.10.150.870">
    <property type="match status" value="1"/>
</dbReference>
<dbReference type="Pfam" id="PF07733">
    <property type="entry name" value="DNA_pol3_alpha"/>
    <property type="match status" value="1"/>
</dbReference>
<dbReference type="EC" id="2.7.7.7" evidence="2"/>
<comment type="caution">
    <text evidence="10">The sequence shown here is derived from an EMBL/GenBank/DDBJ whole genome shotgun (WGS) entry which is preliminary data.</text>
</comment>